<proteinExistence type="predicted"/>
<dbReference type="Pfam" id="PF04149">
    <property type="entry name" value="DUF397"/>
    <property type="match status" value="1"/>
</dbReference>
<protein>
    <submittedName>
        <fullName evidence="3">DUF397 domain-containing protein</fullName>
    </submittedName>
</protein>
<dbReference type="EMBL" id="JBITYT010000012">
    <property type="protein sequence ID" value="MFI9122785.1"/>
    <property type="molecule type" value="Genomic_DNA"/>
</dbReference>
<feature type="region of interest" description="Disordered" evidence="1">
    <location>
        <begin position="1"/>
        <end position="23"/>
    </location>
</feature>
<evidence type="ECO:0000313" key="3">
    <source>
        <dbReference type="EMBL" id="MFI9122785.1"/>
    </source>
</evidence>
<dbReference type="InterPro" id="IPR007278">
    <property type="entry name" value="DUF397"/>
</dbReference>
<comment type="caution">
    <text evidence="3">The sequence shown here is derived from an EMBL/GenBank/DDBJ whole genome shotgun (WGS) entry which is preliminary data.</text>
</comment>
<evidence type="ECO:0000259" key="2">
    <source>
        <dbReference type="Pfam" id="PF04149"/>
    </source>
</evidence>
<organism evidence="3 4">
    <name type="scientific">Streptomyces bikiniensis</name>
    <dbReference type="NCBI Taxonomy" id="1896"/>
    <lineage>
        <taxon>Bacteria</taxon>
        <taxon>Bacillati</taxon>
        <taxon>Actinomycetota</taxon>
        <taxon>Actinomycetes</taxon>
        <taxon>Kitasatosporales</taxon>
        <taxon>Streptomycetaceae</taxon>
        <taxon>Streptomyces</taxon>
    </lineage>
</organism>
<evidence type="ECO:0000256" key="1">
    <source>
        <dbReference type="SAM" id="MobiDB-lite"/>
    </source>
</evidence>
<keyword evidence="4" id="KW-1185">Reference proteome</keyword>
<dbReference type="Proteomes" id="UP001614391">
    <property type="component" value="Unassembled WGS sequence"/>
</dbReference>
<reference evidence="3 4" key="1">
    <citation type="submission" date="2024-10" db="EMBL/GenBank/DDBJ databases">
        <title>The Natural Products Discovery Center: Release of the First 8490 Sequenced Strains for Exploring Actinobacteria Biosynthetic Diversity.</title>
        <authorList>
            <person name="Kalkreuter E."/>
            <person name="Kautsar S.A."/>
            <person name="Yang D."/>
            <person name="Bader C.D."/>
            <person name="Teijaro C.N."/>
            <person name="Fluegel L."/>
            <person name="Davis C.M."/>
            <person name="Simpson J.R."/>
            <person name="Lauterbach L."/>
            <person name="Steele A.D."/>
            <person name="Gui C."/>
            <person name="Meng S."/>
            <person name="Li G."/>
            <person name="Viehrig K."/>
            <person name="Ye F."/>
            <person name="Su P."/>
            <person name="Kiefer A.F."/>
            <person name="Nichols A."/>
            <person name="Cepeda A.J."/>
            <person name="Yan W."/>
            <person name="Fan B."/>
            <person name="Jiang Y."/>
            <person name="Adhikari A."/>
            <person name="Zheng C.-J."/>
            <person name="Schuster L."/>
            <person name="Cowan T.M."/>
            <person name="Smanski M.J."/>
            <person name="Chevrette M.G."/>
            <person name="De Carvalho L.P.S."/>
            <person name="Shen B."/>
        </authorList>
    </citation>
    <scope>NUCLEOTIDE SEQUENCE [LARGE SCALE GENOMIC DNA]</scope>
    <source>
        <strain evidence="3 4">NPDC053346</strain>
    </source>
</reference>
<name>A0ABW8CYU6_STRBI</name>
<evidence type="ECO:0000313" key="4">
    <source>
        <dbReference type="Proteomes" id="UP001614391"/>
    </source>
</evidence>
<gene>
    <name evidence="3" type="ORF">ACIGW0_25920</name>
</gene>
<dbReference type="RefSeq" id="WP_399619206.1">
    <property type="nucleotide sequence ID" value="NZ_JBITYT010000012.1"/>
</dbReference>
<accession>A0ABW8CYU6</accession>
<sequence length="70" mass="7373">MSAEQITGGEQLKWRKSSFSGPEGGDCVEVAASLAEIHVRDSKNPAGPRLTLAPTTWTAFLGYAGAQPLN</sequence>
<feature type="domain" description="DUF397" evidence="2">
    <location>
        <begin position="12"/>
        <end position="62"/>
    </location>
</feature>